<sequence>MMTYRSVRKPPREDNLAERIYQRIKQEIFDWQLLPGDRFTETELAERMDASRTPVREALVRLQREGYVEVQFRNGWTIRPFDFRSLENLYDVRVILELAALRMLCDSADIELRLEPLCKVWMAPLEARPQEGRDIAELDERFHEHLVESTGNDEMARIHHDVTERIRIVRRLDFTMDRRIEATYAEHSKILNVLLSRRTEHAQQLLRTHIEESKAEVRKITLHMLDEARNRARR</sequence>
<name>A0A969WAB7_9GAMM</name>
<dbReference type="PANTHER" id="PTHR43537:SF45">
    <property type="entry name" value="GNTR FAMILY REGULATORY PROTEIN"/>
    <property type="match status" value="1"/>
</dbReference>
<reference evidence="5" key="1">
    <citation type="submission" date="2020-03" db="EMBL/GenBank/DDBJ databases">
        <title>Solimonas marina sp. nov., isolated from deep seawater of the Pacific Ocean.</title>
        <authorList>
            <person name="Liu X."/>
            <person name="Lai Q."/>
            <person name="Sun F."/>
            <person name="Gai Y."/>
            <person name="Li G."/>
            <person name="Shao Z."/>
        </authorList>
    </citation>
    <scope>NUCLEOTIDE SEQUENCE</scope>
    <source>
        <strain evidence="5">C16B3</strain>
    </source>
</reference>
<dbReference type="SMART" id="SM00895">
    <property type="entry name" value="FCD"/>
    <property type="match status" value="1"/>
</dbReference>
<evidence type="ECO:0000256" key="2">
    <source>
        <dbReference type="ARBA" id="ARBA00023125"/>
    </source>
</evidence>
<dbReference type="InterPro" id="IPR000524">
    <property type="entry name" value="Tscrpt_reg_HTH_GntR"/>
</dbReference>
<evidence type="ECO:0000259" key="4">
    <source>
        <dbReference type="PROSITE" id="PS50949"/>
    </source>
</evidence>
<dbReference type="AlphaFoldDB" id="A0A969WAB7"/>
<keyword evidence="1" id="KW-0805">Transcription regulation</keyword>
<evidence type="ECO:0000256" key="3">
    <source>
        <dbReference type="ARBA" id="ARBA00023163"/>
    </source>
</evidence>
<dbReference type="RefSeq" id="WP_168148897.1">
    <property type="nucleotide sequence ID" value="NZ_JAAVXB010000008.1"/>
</dbReference>
<dbReference type="Proteomes" id="UP000653472">
    <property type="component" value="Unassembled WGS sequence"/>
</dbReference>
<dbReference type="PRINTS" id="PR00035">
    <property type="entry name" value="HTHGNTR"/>
</dbReference>
<dbReference type="GO" id="GO:0003700">
    <property type="term" value="F:DNA-binding transcription factor activity"/>
    <property type="evidence" value="ECO:0007669"/>
    <property type="project" value="InterPro"/>
</dbReference>
<gene>
    <name evidence="5" type="ORF">G7Y82_14780</name>
</gene>
<keyword evidence="2" id="KW-0238">DNA-binding</keyword>
<dbReference type="Pfam" id="PF00392">
    <property type="entry name" value="GntR"/>
    <property type="match status" value="1"/>
</dbReference>
<dbReference type="GO" id="GO:0003677">
    <property type="term" value="F:DNA binding"/>
    <property type="evidence" value="ECO:0007669"/>
    <property type="project" value="UniProtKB-KW"/>
</dbReference>
<dbReference type="Gene3D" id="1.10.10.10">
    <property type="entry name" value="Winged helix-like DNA-binding domain superfamily/Winged helix DNA-binding domain"/>
    <property type="match status" value="1"/>
</dbReference>
<evidence type="ECO:0000256" key="1">
    <source>
        <dbReference type="ARBA" id="ARBA00023015"/>
    </source>
</evidence>
<keyword evidence="6" id="KW-1185">Reference proteome</keyword>
<dbReference type="Pfam" id="PF07729">
    <property type="entry name" value="FCD"/>
    <property type="match status" value="1"/>
</dbReference>
<keyword evidence="3" id="KW-0804">Transcription</keyword>
<dbReference type="PANTHER" id="PTHR43537">
    <property type="entry name" value="TRANSCRIPTIONAL REGULATOR, GNTR FAMILY"/>
    <property type="match status" value="1"/>
</dbReference>
<dbReference type="InterPro" id="IPR008920">
    <property type="entry name" value="TF_FadR/GntR_C"/>
</dbReference>
<dbReference type="CDD" id="cd07377">
    <property type="entry name" value="WHTH_GntR"/>
    <property type="match status" value="1"/>
</dbReference>
<accession>A0A969WAB7</accession>
<dbReference type="SUPFAM" id="SSF48008">
    <property type="entry name" value="GntR ligand-binding domain-like"/>
    <property type="match status" value="1"/>
</dbReference>
<dbReference type="InterPro" id="IPR011711">
    <property type="entry name" value="GntR_C"/>
</dbReference>
<organism evidence="5 6">
    <name type="scientific">Solimonas marina</name>
    <dbReference type="NCBI Taxonomy" id="2714601"/>
    <lineage>
        <taxon>Bacteria</taxon>
        <taxon>Pseudomonadati</taxon>
        <taxon>Pseudomonadota</taxon>
        <taxon>Gammaproteobacteria</taxon>
        <taxon>Nevskiales</taxon>
        <taxon>Nevskiaceae</taxon>
        <taxon>Solimonas</taxon>
    </lineage>
</organism>
<evidence type="ECO:0000313" key="5">
    <source>
        <dbReference type="EMBL" id="NKF23582.1"/>
    </source>
</evidence>
<comment type="caution">
    <text evidence="5">The sequence shown here is derived from an EMBL/GenBank/DDBJ whole genome shotgun (WGS) entry which is preliminary data.</text>
</comment>
<dbReference type="SUPFAM" id="SSF46785">
    <property type="entry name" value="Winged helix' DNA-binding domain"/>
    <property type="match status" value="1"/>
</dbReference>
<evidence type="ECO:0000313" key="6">
    <source>
        <dbReference type="Proteomes" id="UP000653472"/>
    </source>
</evidence>
<dbReference type="PROSITE" id="PS50949">
    <property type="entry name" value="HTH_GNTR"/>
    <property type="match status" value="1"/>
</dbReference>
<dbReference type="SMART" id="SM00345">
    <property type="entry name" value="HTH_GNTR"/>
    <property type="match status" value="1"/>
</dbReference>
<feature type="domain" description="HTH gntR-type" evidence="4">
    <location>
        <begin position="14"/>
        <end position="81"/>
    </location>
</feature>
<proteinExistence type="predicted"/>
<protein>
    <submittedName>
        <fullName evidence="5">GntR family transcriptional regulator</fullName>
    </submittedName>
</protein>
<dbReference type="InterPro" id="IPR036388">
    <property type="entry name" value="WH-like_DNA-bd_sf"/>
</dbReference>
<dbReference type="Gene3D" id="1.20.120.530">
    <property type="entry name" value="GntR ligand-binding domain-like"/>
    <property type="match status" value="1"/>
</dbReference>
<dbReference type="InterPro" id="IPR036390">
    <property type="entry name" value="WH_DNA-bd_sf"/>
</dbReference>
<dbReference type="EMBL" id="JAAVXB010000008">
    <property type="protein sequence ID" value="NKF23582.1"/>
    <property type="molecule type" value="Genomic_DNA"/>
</dbReference>